<reference evidence="5" key="1">
    <citation type="submission" date="2025-08" db="UniProtKB">
        <authorList>
            <consortium name="Ensembl"/>
        </authorList>
    </citation>
    <scope>IDENTIFICATION</scope>
</reference>
<dbReference type="STRING" id="109280.ENSHCOP00000022701"/>
<dbReference type="PANTHER" id="PTHR22741">
    <property type="entry name" value="P140CAP/SNIP-RELATED"/>
    <property type="match status" value="1"/>
</dbReference>
<evidence type="ECO:0000313" key="5">
    <source>
        <dbReference type="Ensembl" id="ENSHCOP00000022701.1"/>
    </source>
</evidence>
<proteinExistence type="predicted"/>
<feature type="compositionally biased region" description="Polar residues" evidence="3">
    <location>
        <begin position="1441"/>
        <end position="1457"/>
    </location>
</feature>
<evidence type="ECO:0000256" key="2">
    <source>
        <dbReference type="SAM" id="Coils"/>
    </source>
</evidence>
<feature type="compositionally biased region" description="Low complexity" evidence="3">
    <location>
        <begin position="1418"/>
        <end position="1440"/>
    </location>
</feature>
<sequence>MSKTSRLARPPSAGAGSKLPSPRKECPGVTSSAGQARVQSVGEKLMRAGTDGGLTRQKSLMDKAASQNQLEPKGPGEAGPTTESNPPKSKSNTPKAASQHHGSVHKQTKSNLRVTSPEDAEYATRRQASPNGAPASRADAKSSGRAVPRRHTLGGARGSREILAMQPPDMDKKREAFLEHLKHKYPHHASAIMGHQERLREQSLQAMLSSLHSELDIQSYLMTIQSPGRTSRSPKHCPSPQPGVDVDHLSLNSLDSMEAMSEVDAPIGFTRGSRVRASLPVVRSTNQTKDRSLGVLYLQYGDETKQIRMPNEITSIDTVRALFVSAFPQMLTMKMLESPSVAVYVKDDMRNVYYELSDVRNITDHSCLKVYHKDPAQAFSHGPRPANDDARTHGDMVNPLRQPPGGPPPHHPLQATLPSSPHSPSRIPFSPRQGSLPGNGTVPRERLSTAPARSSSPCPSAILERRDVKPDGDMGGKGHGGSRANEGHYADPYLLQEGRMGMTTAHAQHPNTGHDGPEHGFHRVSIRSTSSYGAPSPIDSIDHPSLYRQKSRNSQLPTLGSKTPPPSPHRMTDVRLIDIHGGVPMERSSSVRQSFRKEDATGTKGRNNAAPSDVHSQGPVPAASDIQTRERMKAMEQQIASLTGLVQHALLKGPDKEPLSERPSKTSSPAHSAHSSSGSPVLAPKCNAFAAAAAPPQDKQSQIPLKANLLQFRKNVSDLRMQLQQMRQLQLQNQEIMRVQLKRAEQEIGAKLAEALRRLEDPVQKQRVLVEEDRQKYLGLEERVLTQLGDLEQYVGTLQKDLLGTHRAVTLKDVEEGAVTLRKVGESLAGLKGEFPALQTRMRAVLRVEVEAVKFLKEEPHKLDSMLKRVKSLTDTLSSLRRSASESSQRVADPSSDIPADNILFPAETPPASVSTAAPPESQSSTVKSEVKPSSPVVIHHVQSSPVPVRQSQQSASLSAAQPSPPLAACPAPFNAPSLSKSQGRESPKATSADPPSPAHHKMTLGSPVNHGNGTANQGLVIEELQHSKEKCKNRAMSIEAAEKEWEERRQNMGQYDEKEFEKILQEAEANMIKGLPSPDVESNPLLPPAASRDQAKIPLESPTEPQPEPPMDKPAKRVPEKLSKLVMEKTAKPAPERPPKTPGKPASPDSFNKMGSEIVAKSPPPPPPRKTFGNSGMTTTRSGEVVYTSRKDSQEGEEERLLPVAQIKPNKSVPPEPRKPATPPPVVAREEEDDSDRIMAELQVFQKCTIQEVGPPNTAEPAPHMEAQIRELRADKKSSEPKQDEKDPDTDENGNTTVRQSQGVIYYVTGKIPKEQPHHSGTEESHEHREPTQSPSQNTSVASPTSRMPIPLSAKSRQSPATTDKAGKQPKLQDAQRQFRQANGSTKRVGADHKTTSPTVPVSKIPAFYPSATKGGSDAANPANPSSSSKSSLPSSHNARSASLPSSHIPSLSNGSLKPPSQHAAKALSFSSQTPNGRVHSSSSFSSSSSSSTSPSLLSPLGPGGKSIRTIHTPSFTSYRAHNGSSGKSCIPTASAAKD</sequence>
<feature type="compositionally biased region" description="Polar residues" evidence="3">
    <location>
        <begin position="1173"/>
        <end position="1183"/>
    </location>
</feature>
<feature type="region of interest" description="Disordered" evidence="3">
    <location>
        <begin position="549"/>
        <end position="622"/>
    </location>
</feature>
<feature type="domain" description="Actin interacting protein 3-like C-terminal" evidence="4">
    <location>
        <begin position="297"/>
        <end position="371"/>
    </location>
</feature>
<feature type="compositionally biased region" description="Polar residues" evidence="3">
    <location>
        <begin position="1511"/>
        <end position="1529"/>
    </location>
</feature>
<feature type="compositionally biased region" description="Low complexity" evidence="3">
    <location>
        <begin position="906"/>
        <end position="962"/>
    </location>
</feature>
<feature type="compositionally biased region" description="Polar residues" evidence="3">
    <location>
        <begin position="1470"/>
        <end position="1481"/>
    </location>
</feature>
<accession>A0A3Q3DWY4</accession>
<feature type="compositionally biased region" description="Low complexity" evidence="3">
    <location>
        <begin position="1482"/>
        <end position="1502"/>
    </location>
</feature>
<feature type="compositionally biased region" description="Basic and acidic residues" evidence="3">
    <location>
        <begin position="654"/>
        <end position="664"/>
    </location>
</feature>
<dbReference type="Proteomes" id="UP000264820">
    <property type="component" value="Unplaced"/>
</dbReference>
<feature type="compositionally biased region" description="Polar residues" evidence="3">
    <location>
        <begin position="81"/>
        <end position="96"/>
    </location>
</feature>
<feature type="compositionally biased region" description="Pro residues" evidence="3">
    <location>
        <begin position="401"/>
        <end position="411"/>
    </location>
</feature>
<feature type="compositionally biased region" description="Polar residues" evidence="3">
    <location>
        <begin position="552"/>
        <end position="561"/>
    </location>
</feature>
<dbReference type="Pfam" id="PF03915">
    <property type="entry name" value="AIP3"/>
    <property type="match status" value="1"/>
</dbReference>
<dbReference type="GO" id="GO:0005737">
    <property type="term" value="C:cytoplasm"/>
    <property type="evidence" value="ECO:0007669"/>
    <property type="project" value="TreeGrafter"/>
</dbReference>
<dbReference type="Gene3D" id="1.20.58.1540">
    <property type="entry name" value="Actin interacting protein 3, C-terminal domain"/>
    <property type="match status" value="1"/>
</dbReference>
<feature type="compositionally biased region" description="Polar residues" evidence="3">
    <location>
        <begin position="1376"/>
        <end position="1387"/>
    </location>
</feature>
<dbReference type="GeneTree" id="ENSGT00940000156098"/>
<keyword evidence="6" id="KW-1185">Reference proteome</keyword>
<organism evidence="5 6">
    <name type="scientific">Hippocampus comes</name>
    <name type="common">Tiger tail seahorse</name>
    <dbReference type="NCBI Taxonomy" id="109280"/>
    <lineage>
        <taxon>Eukaryota</taxon>
        <taxon>Metazoa</taxon>
        <taxon>Chordata</taxon>
        <taxon>Craniata</taxon>
        <taxon>Vertebrata</taxon>
        <taxon>Euteleostomi</taxon>
        <taxon>Actinopterygii</taxon>
        <taxon>Neopterygii</taxon>
        <taxon>Teleostei</taxon>
        <taxon>Neoteleostei</taxon>
        <taxon>Acanthomorphata</taxon>
        <taxon>Syngnathiaria</taxon>
        <taxon>Syngnathiformes</taxon>
        <taxon>Syngnathoidei</taxon>
        <taxon>Syngnathidae</taxon>
        <taxon>Hippocampus</taxon>
    </lineage>
</organism>
<feature type="compositionally biased region" description="Basic and acidic residues" evidence="3">
    <location>
        <begin position="1111"/>
        <end position="1140"/>
    </location>
</feature>
<feature type="compositionally biased region" description="Pro residues" evidence="3">
    <location>
        <begin position="1213"/>
        <end position="1227"/>
    </location>
</feature>
<feature type="region of interest" description="Disordered" evidence="3">
    <location>
        <begin position="654"/>
        <end position="680"/>
    </location>
</feature>
<evidence type="ECO:0000259" key="4">
    <source>
        <dbReference type="Pfam" id="PF03915"/>
    </source>
</evidence>
<feature type="region of interest" description="Disordered" evidence="3">
    <location>
        <begin position="1250"/>
        <end position="1540"/>
    </location>
</feature>
<evidence type="ECO:0000313" key="6">
    <source>
        <dbReference type="Proteomes" id="UP000264820"/>
    </source>
</evidence>
<dbReference type="InterPro" id="IPR051825">
    <property type="entry name" value="SRCIN1"/>
</dbReference>
<evidence type="ECO:0000256" key="3">
    <source>
        <dbReference type="SAM" id="MobiDB-lite"/>
    </source>
</evidence>
<feature type="compositionally biased region" description="Polar residues" evidence="3">
    <location>
        <begin position="1333"/>
        <end position="1347"/>
    </location>
</feature>
<dbReference type="Ensembl" id="ENSHCOT00000000384.1">
    <property type="protein sequence ID" value="ENSHCOP00000022701.1"/>
    <property type="gene ID" value="ENSHCOG00000010620.1"/>
</dbReference>
<keyword evidence="1 2" id="KW-0175">Coiled coil</keyword>
<feature type="compositionally biased region" description="Basic and acidic residues" evidence="3">
    <location>
        <begin position="1268"/>
        <end position="1286"/>
    </location>
</feature>
<feature type="compositionally biased region" description="Low complexity" evidence="3">
    <location>
        <begin position="448"/>
        <end position="461"/>
    </location>
</feature>
<feature type="coiled-coil region" evidence="2">
    <location>
        <begin position="1022"/>
        <end position="1049"/>
    </location>
</feature>
<dbReference type="InterPro" id="IPR022782">
    <property type="entry name" value="AIP3-like_C"/>
</dbReference>
<reference evidence="5" key="2">
    <citation type="submission" date="2025-09" db="UniProtKB">
        <authorList>
            <consortium name="Ensembl"/>
        </authorList>
    </citation>
    <scope>IDENTIFICATION</scope>
</reference>
<feature type="compositionally biased region" description="Polar residues" evidence="3">
    <location>
        <begin position="29"/>
        <end position="38"/>
    </location>
</feature>
<evidence type="ECO:0000256" key="1">
    <source>
        <dbReference type="ARBA" id="ARBA00023054"/>
    </source>
</evidence>
<feature type="region of interest" description="Disordered" evidence="3">
    <location>
        <begin position="376"/>
        <end position="488"/>
    </location>
</feature>
<name>A0A3Q3DWY4_HIPCM</name>
<feature type="region of interest" description="Disordered" evidence="3">
    <location>
        <begin position="1075"/>
        <end position="1235"/>
    </location>
</feature>
<feature type="region of interest" description="Disordered" evidence="3">
    <location>
        <begin position="1"/>
        <end position="165"/>
    </location>
</feature>
<feature type="compositionally biased region" description="Basic and acidic residues" evidence="3">
    <location>
        <begin position="463"/>
        <end position="476"/>
    </location>
</feature>
<feature type="compositionally biased region" description="Basic and acidic residues" evidence="3">
    <location>
        <begin position="1313"/>
        <end position="1332"/>
    </location>
</feature>
<protein>
    <submittedName>
        <fullName evidence="5">KIAA1217</fullName>
    </submittedName>
</protein>
<feature type="compositionally biased region" description="Low complexity" evidence="3">
    <location>
        <begin position="667"/>
        <end position="680"/>
    </location>
</feature>
<feature type="region of interest" description="Disordered" evidence="3">
    <location>
        <begin position="880"/>
        <end position="1016"/>
    </location>
</feature>
<feature type="compositionally biased region" description="Polar residues" evidence="3">
    <location>
        <begin position="1294"/>
        <end position="1304"/>
    </location>
</feature>
<dbReference type="PANTHER" id="PTHR22741:SF11">
    <property type="entry name" value="SICKLE TAIL PROTEIN HOMOLOG"/>
    <property type="match status" value="1"/>
</dbReference>